<feature type="compositionally biased region" description="Polar residues" evidence="1">
    <location>
        <begin position="1"/>
        <end position="11"/>
    </location>
</feature>
<sequence length="101" mass="11239">MFLAEMSQNVQHESETYRDESKCAVQSLAIPPGDKLPLSLLVLVPALLPVTRLVLLLLVPFRQVVVVVVVVVVLVMVLLLLLLLLVVRLVSFFSNTGSYRR</sequence>
<evidence type="ECO:0000313" key="4">
    <source>
        <dbReference type="Proteomes" id="UP000324222"/>
    </source>
</evidence>
<feature type="transmembrane region" description="Helical" evidence="2">
    <location>
        <begin position="38"/>
        <end position="59"/>
    </location>
</feature>
<keyword evidence="2" id="KW-1133">Transmembrane helix</keyword>
<evidence type="ECO:0000256" key="1">
    <source>
        <dbReference type="SAM" id="MobiDB-lite"/>
    </source>
</evidence>
<dbReference type="Proteomes" id="UP000324222">
    <property type="component" value="Unassembled WGS sequence"/>
</dbReference>
<protein>
    <submittedName>
        <fullName evidence="3">Uncharacterized protein</fullName>
    </submittedName>
</protein>
<name>A0A5B7CT36_PORTR</name>
<dbReference type="EMBL" id="VSRR010000182">
    <property type="protein sequence ID" value="MPC11804.1"/>
    <property type="molecule type" value="Genomic_DNA"/>
</dbReference>
<dbReference type="AlphaFoldDB" id="A0A5B7CT36"/>
<evidence type="ECO:0000313" key="3">
    <source>
        <dbReference type="EMBL" id="MPC11804.1"/>
    </source>
</evidence>
<feature type="region of interest" description="Disordered" evidence="1">
    <location>
        <begin position="1"/>
        <end position="20"/>
    </location>
</feature>
<keyword evidence="4" id="KW-1185">Reference proteome</keyword>
<accession>A0A5B7CT36</accession>
<organism evidence="3 4">
    <name type="scientific">Portunus trituberculatus</name>
    <name type="common">Swimming crab</name>
    <name type="synonym">Neptunus trituberculatus</name>
    <dbReference type="NCBI Taxonomy" id="210409"/>
    <lineage>
        <taxon>Eukaryota</taxon>
        <taxon>Metazoa</taxon>
        <taxon>Ecdysozoa</taxon>
        <taxon>Arthropoda</taxon>
        <taxon>Crustacea</taxon>
        <taxon>Multicrustacea</taxon>
        <taxon>Malacostraca</taxon>
        <taxon>Eumalacostraca</taxon>
        <taxon>Eucarida</taxon>
        <taxon>Decapoda</taxon>
        <taxon>Pleocyemata</taxon>
        <taxon>Brachyura</taxon>
        <taxon>Eubrachyura</taxon>
        <taxon>Portunoidea</taxon>
        <taxon>Portunidae</taxon>
        <taxon>Portuninae</taxon>
        <taxon>Portunus</taxon>
    </lineage>
</organism>
<comment type="caution">
    <text evidence="3">The sequence shown here is derived from an EMBL/GenBank/DDBJ whole genome shotgun (WGS) entry which is preliminary data.</text>
</comment>
<keyword evidence="2" id="KW-0472">Membrane</keyword>
<keyword evidence="2" id="KW-0812">Transmembrane</keyword>
<gene>
    <name evidence="3" type="ORF">E2C01_004479</name>
</gene>
<evidence type="ECO:0000256" key="2">
    <source>
        <dbReference type="SAM" id="Phobius"/>
    </source>
</evidence>
<feature type="transmembrane region" description="Helical" evidence="2">
    <location>
        <begin position="65"/>
        <end position="91"/>
    </location>
</feature>
<reference evidence="3 4" key="1">
    <citation type="submission" date="2019-05" db="EMBL/GenBank/DDBJ databases">
        <title>Another draft genome of Portunus trituberculatus and its Hox gene families provides insights of decapod evolution.</title>
        <authorList>
            <person name="Jeong J.-H."/>
            <person name="Song I."/>
            <person name="Kim S."/>
            <person name="Choi T."/>
            <person name="Kim D."/>
            <person name="Ryu S."/>
            <person name="Kim W."/>
        </authorList>
    </citation>
    <scope>NUCLEOTIDE SEQUENCE [LARGE SCALE GENOMIC DNA]</scope>
    <source>
        <tissue evidence="3">Muscle</tissue>
    </source>
</reference>
<proteinExistence type="predicted"/>